<feature type="non-terminal residue" evidence="1">
    <location>
        <position position="1"/>
    </location>
</feature>
<dbReference type="CDD" id="cd03801">
    <property type="entry name" value="GT4_PimA-like"/>
    <property type="match status" value="1"/>
</dbReference>
<dbReference type="SUPFAM" id="SSF53756">
    <property type="entry name" value="UDP-Glycosyltransferase/glycogen phosphorylase"/>
    <property type="match status" value="1"/>
</dbReference>
<sequence>NENIIEAQRYLNFIHTSCNITKNNLINLGVKLEKIIVIPLGVDLSLFKPVSVEEKQKMKEILGIPLNKVIIGSFQKDGVGWDEGLEPKLIKGPDVFVKVIEQLAKKYPIYVLLVGPTRGYVKNELKKRNIPFKSIGYLKNFSDVAKYYNALDLYLITSRIEGGPKAILEAWACGIPI</sequence>
<name>X1VMZ5_9ZZZZ</name>
<accession>X1VMZ5</accession>
<organism evidence="1">
    <name type="scientific">marine sediment metagenome</name>
    <dbReference type="NCBI Taxonomy" id="412755"/>
    <lineage>
        <taxon>unclassified sequences</taxon>
        <taxon>metagenomes</taxon>
        <taxon>ecological metagenomes</taxon>
    </lineage>
</organism>
<protein>
    <submittedName>
        <fullName evidence="1">Uncharacterized protein</fullName>
    </submittedName>
</protein>
<dbReference type="GO" id="GO:0016757">
    <property type="term" value="F:glycosyltransferase activity"/>
    <property type="evidence" value="ECO:0007669"/>
    <property type="project" value="TreeGrafter"/>
</dbReference>
<gene>
    <name evidence="1" type="ORF">S12H4_58697</name>
</gene>
<reference evidence="1" key="1">
    <citation type="journal article" date="2014" name="Front. Microbiol.">
        <title>High frequency of phylogenetically diverse reductive dehalogenase-homologous genes in deep subseafloor sedimentary metagenomes.</title>
        <authorList>
            <person name="Kawai M."/>
            <person name="Futagami T."/>
            <person name="Toyoda A."/>
            <person name="Takaki Y."/>
            <person name="Nishi S."/>
            <person name="Hori S."/>
            <person name="Arai W."/>
            <person name="Tsubouchi T."/>
            <person name="Morono Y."/>
            <person name="Uchiyama I."/>
            <person name="Ito T."/>
            <person name="Fujiyama A."/>
            <person name="Inagaki F."/>
            <person name="Takami H."/>
        </authorList>
    </citation>
    <scope>NUCLEOTIDE SEQUENCE</scope>
    <source>
        <strain evidence="1">Expedition CK06-06</strain>
    </source>
</reference>
<dbReference type="AlphaFoldDB" id="X1VMZ5"/>
<dbReference type="PANTHER" id="PTHR12526:SF638">
    <property type="entry name" value="SPORE COAT PROTEIN SA"/>
    <property type="match status" value="1"/>
</dbReference>
<feature type="non-terminal residue" evidence="1">
    <location>
        <position position="177"/>
    </location>
</feature>
<comment type="caution">
    <text evidence="1">The sequence shown here is derived from an EMBL/GenBank/DDBJ whole genome shotgun (WGS) entry which is preliminary data.</text>
</comment>
<dbReference type="Gene3D" id="3.40.50.2000">
    <property type="entry name" value="Glycogen Phosphorylase B"/>
    <property type="match status" value="2"/>
</dbReference>
<dbReference type="Pfam" id="PF13692">
    <property type="entry name" value="Glyco_trans_1_4"/>
    <property type="match status" value="1"/>
</dbReference>
<evidence type="ECO:0000313" key="1">
    <source>
        <dbReference type="EMBL" id="GAJ21057.1"/>
    </source>
</evidence>
<dbReference type="EMBL" id="BARW01038185">
    <property type="protein sequence ID" value="GAJ21057.1"/>
    <property type="molecule type" value="Genomic_DNA"/>
</dbReference>
<dbReference type="PANTHER" id="PTHR12526">
    <property type="entry name" value="GLYCOSYLTRANSFERASE"/>
    <property type="match status" value="1"/>
</dbReference>
<proteinExistence type="predicted"/>